<comment type="caution">
    <text evidence="1">The sequence shown here is derived from an EMBL/GenBank/DDBJ whole genome shotgun (WGS) entry which is preliminary data.</text>
</comment>
<proteinExistence type="predicted"/>
<gene>
    <name evidence="1" type="ORF">ILYODFUR_037468</name>
</gene>
<accession>A0ABV0V146</accession>
<dbReference type="Proteomes" id="UP001482620">
    <property type="component" value="Unassembled WGS sequence"/>
</dbReference>
<keyword evidence="2" id="KW-1185">Reference proteome</keyword>
<protein>
    <submittedName>
        <fullName evidence="1">Uncharacterized protein</fullName>
    </submittedName>
</protein>
<organism evidence="1 2">
    <name type="scientific">Ilyodon furcidens</name>
    <name type="common">goldbreast splitfin</name>
    <dbReference type="NCBI Taxonomy" id="33524"/>
    <lineage>
        <taxon>Eukaryota</taxon>
        <taxon>Metazoa</taxon>
        <taxon>Chordata</taxon>
        <taxon>Craniata</taxon>
        <taxon>Vertebrata</taxon>
        <taxon>Euteleostomi</taxon>
        <taxon>Actinopterygii</taxon>
        <taxon>Neopterygii</taxon>
        <taxon>Teleostei</taxon>
        <taxon>Neoteleostei</taxon>
        <taxon>Acanthomorphata</taxon>
        <taxon>Ovalentaria</taxon>
        <taxon>Atherinomorphae</taxon>
        <taxon>Cyprinodontiformes</taxon>
        <taxon>Goodeidae</taxon>
        <taxon>Ilyodon</taxon>
    </lineage>
</organism>
<reference evidence="1 2" key="1">
    <citation type="submission" date="2021-06" db="EMBL/GenBank/DDBJ databases">
        <authorList>
            <person name="Palmer J.M."/>
        </authorList>
    </citation>
    <scope>NUCLEOTIDE SEQUENCE [LARGE SCALE GENOMIC DNA]</scope>
    <source>
        <strain evidence="2">if_2019</strain>
        <tissue evidence="1">Muscle</tissue>
    </source>
</reference>
<evidence type="ECO:0000313" key="1">
    <source>
        <dbReference type="EMBL" id="MEQ2250206.1"/>
    </source>
</evidence>
<dbReference type="EMBL" id="JAHRIQ010089406">
    <property type="protein sequence ID" value="MEQ2250206.1"/>
    <property type="molecule type" value="Genomic_DNA"/>
</dbReference>
<name>A0ABV0V146_9TELE</name>
<evidence type="ECO:0000313" key="2">
    <source>
        <dbReference type="Proteomes" id="UP001482620"/>
    </source>
</evidence>
<sequence>MLFRLVKRREVDANLDVVVLQRIRAEERKHHLNVDTLILQIITSLTFPPTKNWSVMKQEISAFHQSGNKEGKKRQLLHNLIGCKGPTPSAQAHWLSWMLQIVNESLK</sequence>